<reference evidence="3 4" key="1">
    <citation type="submission" date="2017-06" db="EMBL/GenBank/DDBJ databases">
        <title>Novel microbial phyla capable of carbon fixation and sulfur reduction in deep-sea sediments.</title>
        <authorList>
            <person name="Huang J."/>
            <person name="Baker B."/>
            <person name="Wang Y."/>
        </authorList>
    </citation>
    <scope>NUCLEOTIDE SEQUENCE [LARGE SCALE GENOMIC DNA]</scope>
    <source>
        <strain evidence="3">B3_LCP</strain>
    </source>
</reference>
<feature type="region of interest" description="Disordered" evidence="1">
    <location>
        <begin position="1673"/>
        <end position="1737"/>
    </location>
</feature>
<organism evidence="3 4">
    <name type="scientific">candidate division LCP-89 bacterium B3_LCP</name>
    <dbReference type="NCBI Taxonomy" id="2012998"/>
    <lineage>
        <taxon>Bacteria</taxon>
        <taxon>Pseudomonadati</taxon>
        <taxon>Bacteria division LCP-89</taxon>
    </lineage>
</organism>
<dbReference type="NCBIfam" id="TIGR04189">
    <property type="entry name" value="surface_SprA"/>
    <property type="match status" value="2"/>
</dbReference>
<feature type="domain" description="Gliding motility protein SprA N-terminal" evidence="2">
    <location>
        <begin position="1005"/>
        <end position="1422"/>
    </location>
</feature>
<dbReference type="InterPro" id="IPR025684">
    <property type="entry name" value="SprA_N_dom"/>
</dbReference>
<evidence type="ECO:0000256" key="1">
    <source>
        <dbReference type="SAM" id="MobiDB-lite"/>
    </source>
</evidence>
<gene>
    <name evidence="3" type="ORF">CEE37_05445</name>
</gene>
<evidence type="ECO:0000259" key="2">
    <source>
        <dbReference type="Pfam" id="PF14349"/>
    </source>
</evidence>
<protein>
    <recommendedName>
        <fullName evidence="2">Gliding motility protein SprA N-terminal domain-containing protein</fullName>
    </recommendedName>
</protein>
<evidence type="ECO:0000313" key="4">
    <source>
        <dbReference type="Proteomes" id="UP000319619"/>
    </source>
</evidence>
<proteinExistence type="predicted"/>
<evidence type="ECO:0000313" key="3">
    <source>
        <dbReference type="EMBL" id="TKJ41113.1"/>
    </source>
</evidence>
<dbReference type="EMBL" id="NJBN01000003">
    <property type="protein sequence ID" value="TKJ41113.1"/>
    <property type="molecule type" value="Genomic_DNA"/>
</dbReference>
<name>A0A532V1M5_UNCL8</name>
<dbReference type="Pfam" id="PF14349">
    <property type="entry name" value="SprA_N"/>
    <property type="match status" value="1"/>
</dbReference>
<dbReference type="Proteomes" id="UP000319619">
    <property type="component" value="Unassembled WGS sequence"/>
</dbReference>
<sequence length="2084" mass="233958">MLIPTISNAMPADSFSVSIDLKFTDVLDLRAWDRPFAFTQAILADTTNALLSTEAQYFKQITEIDSTVQVFKFRYVLMDEDWYPPVVFNREQYTRFRLRNDLSSQLLEASLKNLEISQAEGGGDALTIEIPFKIKSKTFNKIFGGDRVRLRISGNITIEGGFRREDQAQVTTVYGQQADYSFHIDQRQSFKITGQIGDKVEVDVDQSSERAFEFENNLKLTYTGYEDEIIQKIEAGNISLQLAGTQLATFSGQNKGLFGLKTELKIGAFELTGIASLEKGEKNKIAITGGAQETSVDIPVNLPSMGRYFFLSKNYREDYNKFTESMLHNAVFHDFQIDANDFYVYKRYTLGSGTLPPDMIYAYSVYSDSSSYELDPTQFYTKEKVDEFRADSTLSDRNFQPGNYVLLNQSQYTFDPQLGYIRLNTPLMSTDVLAVAYILNNGTTFGDLAPAQGDTAILKLISPESPHPDDDTWPLKWQNVYSLQGVSIEKEGFSLKITYNPSGATEQETMEFEGQQQTFLTLFGLDTKNETGGGSPDGLVDDNPALINYSYGELIFPALRPFDPDSGYYVNNSRPSPVNFGDPAKYPDSLRHPSIYDSTQVISTNFSIKAEFKSVQAVYELGFNVLEGSEEVYLGGRLLQRGSDYVIDYYSGRLTVLNQSALSPSASLEILYESGELFQLDKKTLLGVRGEYHLWEDSFIGATALYLNEKPLQDRVRVGNEPLRNFLWDINTRLVFKPKFLTQAVDYIPLVETEAPSEFKVEMEYAQVHPNPNSLGNDGTGDPNGVAYVDDFESIKKTSPLGIMRKQWTISSYPHGEPEGKSRGTFVWFNPYDQVPIEDIWPSRPTNANVAQRTHVMTMYFGPQLADSAYLATKEPEVANSWGGVIRSLSAGYHNQENSEYIEIMLSVRKRNSSYYNPDGKLHIDLGQISEDVLPNGVLDTEDQNIEGLPYGDGFCDRDEDLGLDGLGDPNDFYDFDGDSLHDSNYNDNWYYSPSDPYNVWGINGTEGNYDDEGGRYPDTEDLDRDNFLDTQNNFFRYTIDLSETVPGAQYGLNPGGSWNPNPRFLIDRNENEWKLYRIPLDAGEAIGNPNLTQIEYARVWMDGFADADTFEVSIATLEIVGNEWEAVPDTTGGVATEPLSVEIINTYDNPLYNSPPGVAGYRDPVTDIVAQEQSLLLRMNDIAMDSTGMVVRRLYDYMDFLEYRKLKMFVHGGGVDEVNNGQVFNDTDTEIWMYFRFGSDTTRNYYEYKQRVWANWDSRNNIEIDLAELTSLKIDPDSMEVINDDTIRVVGNPSLSQIRQFTAGVVPVNRNVEKEDNLEIWLDELRLSDVKRDIGRAVRASANLTLADLASFSANVDAKDGDFHNVNTRVGSRSNSISGSATGNFKVDKFLNPQWGLSIPVSGNFSQSESVPYYFPNSDILVDQGNPEHVDSVKTYSRGYGGGISASKSIPSANPILKYTVDNLSGGYDYSYQESSNPTTLLSNTVSHSADMAYALNFGRPSLKYLSWLKGVPVLNKYAEASFFWMLTNMNLSMQGSESVTQTRYRAGNKTFSHTFYLTKSLSTGYRPFESLSFDLSRTHKADMLMNPEKPKDVANILQGDFGWAEDIDVNQTFTAQYNPRLISLLDTDFRYNTSYHWSWGQGYISSAQTITNSNTITASGKLRLTEIFVPPTRQKSEPGQEGESGVAGQQEQQPEPDAGGEAKDGEPEGGEQVGGEEGDPSQSQTGGEEEGVGEDTTRVLATIAKPKGQSFIGDSWYAIRYIFSRLRDVDITYTQQKNWSDPLVEGQAGIGYQFGFDSHAYTRMDSAAFYTGYSTRSRNDDYTFKSGLDFTNNFKISLTYDYGWSRSESASISGDIQQSRLYFFKTGGDSIDVFELPIPDWSVTLSGLEKMPMFENIAQSVSLENSFSGSKSSSWQNSKDNIRQHDFQRNFSPLFGINITWKGGITSSLRYNWTETGTVQFYPTASISRNVQKGAQFSASYTMKTGFKIPIPVWPFKNKRFKNSTTISLAFNYSNTLAEQATESEFVETNATTTWSIKPSLDYTFSNTVTGGMHFEYGANKSKTQDSNFQEFGINVNIAIRG</sequence>
<dbReference type="InterPro" id="IPR026377">
    <property type="entry name" value="Cell_surface_SprA"/>
</dbReference>
<accession>A0A532V1M5</accession>
<comment type="caution">
    <text evidence="3">The sequence shown here is derived from an EMBL/GenBank/DDBJ whole genome shotgun (WGS) entry which is preliminary data.</text>
</comment>